<dbReference type="InterPro" id="IPR002810">
    <property type="entry name" value="NfeD-like_C"/>
</dbReference>
<dbReference type="EMBL" id="JBJIAA010000007">
    <property type="protein sequence ID" value="MFL0250779.1"/>
    <property type="molecule type" value="Genomic_DNA"/>
</dbReference>
<evidence type="ECO:0000256" key="3">
    <source>
        <dbReference type="ARBA" id="ARBA00022989"/>
    </source>
</evidence>
<feature type="transmembrane region" description="Helical" evidence="5">
    <location>
        <begin position="7"/>
        <end position="32"/>
    </location>
</feature>
<keyword evidence="2 5" id="KW-0812">Transmembrane</keyword>
<keyword evidence="8" id="KW-1185">Reference proteome</keyword>
<proteinExistence type="predicted"/>
<protein>
    <submittedName>
        <fullName evidence="7">NfeD family protein</fullName>
    </submittedName>
</protein>
<evidence type="ECO:0000256" key="1">
    <source>
        <dbReference type="ARBA" id="ARBA00004141"/>
    </source>
</evidence>
<accession>A0ABW8TE34</accession>
<evidence type="ECO:0000259" key="6">
    <source>
        <dbReference type="Pfam" id="PF01957"/>
    </source>
</evidence>
<dbReference type="PANTHER" id="PTHR33507">
    <property type="entry name" value="INNER MEMBRANE PROTEIN YBBJ"/>
    <property type="match status" value="1"/>
</dbReference>
<feature type="domain" description="NfeD-like C-terminal" evidence="6">
    <location>
        <begin position="85"/>
        <end position="140"/>
    </location>
</feature>
<dbReference type="SUPFAM" id="SSF141322">
    <property type="entry name" value="NfeD domain-like"/>
    <property type="match status" value="1"/>
</dbReference>
<dbReference type="Gene3D" id="2.40.50.140">
    <property type="entry name" value="Nucleic acid-binding proteins"/>
    <property type="match status" value="1"/>
</dbReference>
<evidence type="ECO:0000256" key="5">
    <source>
        <dbReference type="SAM" id="Phobius"/>
    </source>
</evidence>
<dbReference type="PANTHER" id="PTHR33507:SF3">
    <property type="entry name" value="INNER MEMBRANE PROTEIN YBBJ"/>
    <property type="match status" value="1"/>
</dbReference>
<gene>
    <name evidence="7" type="ORF">ACJDT4_10135</name>
</gene>
<feature type="transmembrane region" description="Helical" evidence="5">
    <location>
        <begin position="38"/>
        <end position="64"/>
    </location>
</feature>
<reference evidence="7 8" key="1">
    <citation type="submission" date="2024-11" db="EMBL/GenBank/DDBJ databases">
        <authorList>
            <person name="Heng Y.C."/>
            <person name="Lim A.C.H."/>
            <person name="Lee J.K.Y."/>
            <person name="Kittelmann S."/>
        </authorList>
    </citation>
    <scope>NUCLEOTIDE SEQUENCE [LARGE SCALE GENOMIC DNA]</scope>
    <source>
        <strain evidence="7 8">WILCCON 0114</strain>
    </source>
</reference>
<evidence type="ECO:0000256" key="2">
    <source>
        <dbReference type="ARBA" id="ARBA00022692"/>
    </source>
</evidence>
<keyword evidence="4 5" id="KW-0472">Membrane</keyword>
<evidence type="ECO:0000313" key="7">
    <source>
        <dbReference type="EMBL" id="MFL0250779.1"/>
    </source>
</evidence>
<dbReference type="InterPro" id="IPR052165">
    <property type="entry name" value="Membrane_assoc_protease"/>
</dbReference>
<name>A0ABW8TE34_9CLOT</name>
<comment type="caution">
    <text evidence="7">The sequence shown here is derived from an EMBL/GenBank/DDBJ whole genome shotgun (WGS) entry which is preliminary data.</text>
</comment>
<evidence type="ECO:0000256" key="4">
    <source>
        <dbReference type="ARBA" id="ARBA00023136"/>
    </source>
</evidence>
<dbReference type="Proteomes" id="UP001623592">
    <property type="component" value="Unassembled WGS sequence"/>
</dbReference>
<organism evidence="7 8">
    <name type="scientific">Clostridium neuense</name>
    <dbReference type="NCBI Taxonomy" id="1728934"/>
    <lineage>
        <taxon>Bacteria</taxon>
        <taxon>Bacillati</taxon>
        <taxon>Bacillota</taxon>
        <taxon>Clostridia</taxon>
        <taxon>Eubacteriales</taxon>
        <taxon>Clostridiaceae</taxon>
        <taxon>Clostridium</taxon>
    </lineage>
</organism>
<dbReference type="InterPro" id="IPR012340">
    <property type="entry name" value="NA-bd_OB-fold"/>
</dbReference>
<keyword evidence="3 5" id="KW-1133">Transmembrane helix</keyword>
<dbReference type="RefSeq" id="WP_406787442.1">
    <property type="nucleotide sequence ID" value="NZ_JBJIAA010000007.1"/>
</dbReference>
<dbReference type="Pfam" id="PF01957">
    <property type="entry name" value="NfeD"/>
    <property type="match status" value="1"/>
</dbReference>
<evidence type="ECO:0000313" key="8">
    <source>
        <dbReference type="Proteomes" id="UP001623592"/>
    </source>
</evidence>
<sequence>MDTILKIWILIFVIMIFIDIVTSGFLFVWFSIGAAGAIVTYLLGGNAITQVIVFAIISIVCLVFGYPMAKKLIKGTVKRTPLMEEKYIGKELIAENNIEDVSKIMVGGVYWTAQNIGHPIKKGEKFIITGIKGNKLLITK</sequence>
<comment type="subcellular location">
    <subcellularLocation>
        <location evidence="1">Membrane</location>
        <topology evidence="1">Multi-pass membrane protein</topology>
    </subcellularLocation>
</comment>